<evidence type="ECO:0000256" key="7">
    <source>
        <dbReference type="ARBA" id="ARBA00023239"/>
    </source>
</evidence>
<evidence type="ECO:0000313" key="10">
    <source>
        <dbReference type="Proteomes" id="UP000050501"/>
    </source>
</evidence>
<keyword evidence="5" id="KW-0190">Covalent protein-DNA linkage</keyword>
<evidence type="ECO:0000256" key="2">
    <source>
        <dbReference type="ARBA" id="ARBA00022670"/>
    </source>
</evidence>
<keyword evidence="6" id="KW-0238">DNA-binding</keyword>
<dbReference type="OrthoDB" id="9782620at2"/>
<dbReference type="RefSeq" id="WP_062418287.1">
    <property type="nucleotide sequence ID" value="NZ_DF967974.1"/>
</dbReference>
<accession>A0A0P6XZC2</accession>
<organism evidence="9 10">
    <name type="scientific">Levilinea saccharolytica</name>
    <dbReference type="NCBI Taxonomy" id="229921"/>
    <lineage>
        <taxon>Bacteria</taxon>
        <taxon>Bacillati</taxon>
        <taxon>Chloroflexota</taxon>
        <taxon>Anaerolineae</taxon>
        <taxon>Anaerolineales</taxon>
        <taxon>Anaerolineaceae</taxon>
        <taxon>Levilinea</taxon>
    </lineage>
</organism>
<sequence>MCGRFTITIDADSLQMAFDLESAPPDWKPRYNVAPTQMVGVIREGPRRLVEWMRWGLVPFWAKDPSVGSQLINARAETAAEKPSFRRAFQAQRCLIPADGFFEWKQEVGQKGPRQPYYFRMRDGRPFAFAGLWERWQPEGAAEPLLSCTILTCAPNTLLAQYHNRMPVLLRGEAMGGWLHGDSRAGLEALLRPYPAEEMTAYAVSRLVNRAGVDTAECIQKVEVSA</sequence>
<evidence type="ECO:0000256" key="5">
    <source>
        <dbReference type="ARBA" id="ARBA00023124"/>
    </source>
</evidence>
<evidence type="ECO:0000256" key="6">
    <source>
        <dbReference type="ARBA" id="ARBA00023125"/>
    </source>
</evidence>
<dbReference type="SUPFAM" id="SSF143081">
    <property type="entry name" value="BB1717-like"/>
    <property type="match status" value="1"/>
</dbReference>
<dbReference type="Pfam" id="PF02586">
    <property type="entry name" value="SRAP"/>
    <property type="match status" value="1"/>
</dbReference>
<comment type="caution">
    <text evidence="9">The sequence shown here is derived from an EMBL/GenBank/DDBJ whole genome shotgun (WGS) entry which is preliminary data.</text>
</comment>
<dbReference type="GO" id="GO:0008233">
    <property type="term" value="F:peptidase activity"/>
    <property type="evidence" value="ECO:0007669"/>
    <property type="project" value="UniProtKB-KW"/>
</dbReference>
<proteinExistence type="inferred from homology"/>
<dbReference type="InterPro" id="IPR003738">
    <property type="entry name" value="SRAP"/>
</dbReference>
<dbReference type="GO" id="GO:0003697">
    <property type="term" value="F:single-stranded DNA binding"/>
    <property type="evidence" value="ECO:0007669"/>
    <property type="project" value="InterPro"/>
</dbReference>
<reference evidence="9 10" key="1">
    <citation type="submission" date="2015-07" db="EMBL/GenBank/DDBJ databases">
        <title>Genome sequence of Levilinea saccharolytica DSM 16555.</title>
        <authorList>
            <person name="Hemp J."/>
            <person name="Ward L.M."/>
            <person name="Pace L.A."/>
            <person name="Fischer W.W."/>
        </authorList>
    </citation>
    <scope>NUCLEOTIDE SEQUENCE [LARGE SCALE GENOMIC DNA]</scope>
    <source>
        <strain evidence="9 10">KIBI-1</strain>
    </source>
</reference>
<dbReference type="Proteomes" id="UP000050501">
    <property type="component" value="Unassembled WGS sequence"/>
</dbReference>
<dbReference type="PANTHER" id="PTHR13604:SF0">
    <property type="entry name" value="ABASIC SITE PROCESSING PROTEIN HMCES"/>
    <property type="match status" value="1"/>
</dbReference>
<evidence type="ECO:0000256" key="4">
    <source>
        <dbReference type="ARBA" id="ARBA00022801"/>
    </source>
</evidence>
<keyword evidence="2 8" id="KW-0645">Protease</keyword>
<keyword evidence="7" id="KW-0456">Lyase</keyword>
<dbReference type="GO" id="GO:0106300">
    <property type="term" value="P:protein-DNA covalent cross-linking repair"/>
    <property type="evidence" value="ECO:0007669"/>
    <property type="project" value="InterPro"/>
</dbReference>
<dbReference type="EC" id="3.4.-.-" evidence="8"/>
<keyword evidence="4 8" id="KW-0378">Hydrolase</keyword>
<evidence type="ECO:0000256" key="3">
    <source>
        <dbReference type="ARBA" id="ARBA00022763"/>
    </source>
</evidence>
<dbReference type="STRING" id="229921.ADN01_09425"/>
<evidence type="ECO:0000313" key="9">
    <source>
        <dbReference type="EMBL" id="KPL81801.1"/>
    </source>
</evidence>
<keyword evidence="3" id="KW-0227">DNA damage</keyword>
<evidence type="ECO:0000256" key="1">
    <source>
        <dbReference type="ARBA" id="ARBA00008136"/>
    </source>
</evidence>
<protein>
    <recommendedName>
        <fullName evidence="8">Abasic site processing protein</fullName>
        <ecNumber evidence="8">3.4.-.-</ecNumber>
    </recommendedName>
</protein>
<dbReference type="PANTHER" id="PTHR13604">
    <property type="entry name" value="DC12-RELATED"/>
    <property type="match status" value="1"/>
</dbReference>
<name>A0A0P6XZC2_9CHLR</name>
<dbReference type="GO" id="GO:0006508">
    <property type="term" value="P:proteolysis"/>
    <property type="evidence" value="ECO:0007669"/>
    <property type="project" value="UniProtKB-KW"/>
</dbReference>
<dbReference type="InterPro" id="IPR036590">
    <property type="entry name" value="SRAP-like"/>
</dbReference>
<dbReference type="GO" id="GO:0016829">
    <property type="term" value="F:lyase activity"/>
    <property type="evidence" value="ECO:0007669"/>
    <property type="project" value="UniProtKB-KW"/>
</dbReference>
<dbReference type="AlphaFoldDB" id="A0A0P6XZC2"/>
<dbReference type="EMBL" id="LGCM01000035">
    <property type="protein sequence ID" value="KPL81801.1"/>
    <property type="molecule type" value="Genomic_DNA"/>
</dbReference>
<keyword evidence="10" id="KW-1185">Reference proteome</keyword>
<evidence type="ECO:0000256" key="8">
    <source>
        <dbReference type="RuleBase" id="RU364100"/>
    </source>
</evidence>
<gene>
    <name evidence="9" type="ORF">ADN01_09425</name>
</gene>
<comment type="similarity">
    <text evidence="1 8">Belongs to the SOS response-associated peptidase family.</text>
</comment>
<dbReference type="Gene3D" id="3.90.1680.10">
    <property type="entry name" value="SOS response associated peptidase-like"/>
    <property type="match status" value="1"/>
</dbReference>